<evidence type="ECO:0000256" key="2">
    <source>
        <dbReference type="ARBA" id="ARBA00023002"/>
    </source>
</evidence>
<dbReference type="AlphaFoldDB" id="A0A839EC88"/>
<dbReference type="InterPro" id="IPR000683">
    <property type="entry name" value="Gfo/Idh/MocA-like_OxRdtase_N"/>
</dbReference>
<protein>
    <submittedName>
        <fullName evidence="6">Putative dehydrogenase</fullName>
    </submittedName>
</protein>
<organism evidence="6 7">
    <name type="scientific">Microcella alkalica</name>
    <dbReference type="NCBI Taxonomy" id="355930"/>
    <lineage>
        <taxon>Bacteria</taxon>
        <taxon>Bacillati</taxon>
        <taxon>Actinomycetota</taxon>
        <taxon>Actinomycetes</taxon>
        <taxon>Micrococcales</taxon>
        <taxon>Microbacteriaceae</taxon>
        <taxon>Microcella</taxon>
    </lineage>
</organism>
<dbReference type="PANTHER" id="PTHR43708">
    <property type="entry name" value="CONSERVED EXPRESSED OXIDOREDUCTASE (EUROFUNG)"/>
    <property type="match status" value="1"/>
</dbReference>
<proteinExistence type="inferred from homology"/>
<reference evidence="6 7" key="1">
    <citation type="submission" date="2020-07" db="EMBL/GenBank/DDBJ databases">
        <title>Sequencing the genomes of 1000 actinobacteria strains.</title>
        <authorList>
            <person name="Klenk H.-P."/>
        </authorList>
    </citation>
    <scope>NUCLEOTIDE SEQUENCE [LARGE SCALE GENOMIC DNA]</scope>
    <source>
        <strain evidence="6 7">DSM 19663</strain>
    </source>
</reference>
<dbReference type="Gene3D" id="3.30.360.10">
    <property type="entry name" value="Dihydrodipicolinate Reductase, domain 2"/>
    <property type="match status" value="1"/>
</dbReference>
<comment type="caution">
    <text evidence="6">The sequence shown here is derived from an EMBL/GenBank/DDBJ whole genome shotgun (WGS) entry which is preliminary data.</text>
</comment>
<comment type="similarity">
    <text evidence="1">Belongs to the Gfo/Idh/MocA family.</text>
</comment>
<dbReference type="InterPro" id="IPR051317">
    <property type="entry name" value="Gfo/Idh/MocA_oxidoreduct"/>
</dbReference>
<feature type="domain" description="Gfo/Idh/MocA-like oxidoreductase N-terminal" evidence="4">
    <location>
        <begin position="14"/>
        <end position="129"/>
    </location>
</feature>
<evidence type="ECO:0000256" key="3">
    <source>
        <dbReference type="ARBA" id="ARBA00023027"/>
    </source>
</evidence>
<dbReference type="GO" id="GO:0016491">
    <property type="term" value="F:oxidoreductase activity"/>
    <property type="evidence" value="ECO:0007669"/>
    <property type="project" value="UniProtKB-KW"/>
</dbReference>
<dbReference type="Pfam" id="PF22725">
    <property type="entry name" value="GFO_IDH_MocA_C3"/>
    <property type="match status" value="1"/>
</dbReference>
<keyword evidence="7" id="KW-1185">Reference proteome</keyword>
<evidence type="ECO:0000256" key="1">
    <source>
        <dbReference type="ARBA" id="ARBA00010928"/>
    </source>
</evidence>
<dbReference type="Gene3D" id="3.40.50.720">
    <property type="entry name" value="NAD(P)-binding Rossmann-like Domain"/>
    <property type="match status" value="1"/>
</dbReference>
<dbReference type="Pfam" id="PF01408">
    <property type="entry name" value="GFO_IDH_MocA"/>
    <property type="match status" value="1"/>
</dbReference>
<dbReference type="EMBL" id="JACGWX010000001">
    <property type="protein sequence ID" value="MBA8846945.1"/>
    <property type="molecule type" value="Genomic_DNA"/>
</dbReference>
<evidence type="ECO:0000313" key="7">
    <source>
        <dbReference type="Proteomes" id="UP000585905"/>
    </source>
</evidence>
<sequence>MPETIDLTESSAPIRAGIVGFGPSGRVFHAPFLATNPAFALTAIATSSPERSAEARAAHPTATIVPTPEALIDLASAGELDLVILASPPHVHREQAIAALEAGAAVVIDKPFAPSVADAEAIIAAADAAASRRTHPTSPLTVFQNRRFDGDFLTVRRLIENGALGRVHRFVSTFERFGAPKHDLWQGRITPAEGGGILFDLGSHLIDQALELFGPATLEHAEFTAVRGGLGSEDDAFVSLRHESGVRSHLTMSRVAAQSGPRLRVLGDASAYSVHGLDGQEPALKEGIRPGDPAYGTTPEREWGLLGVDGGAEPLMRVPTEAGRYPEFYEQVATSIRIGAPMPVDARSALETVRLIERAHALTSG</sequence>
<dbReference type="InterPro" id="IPR055170">
    <property type="entry name" value="GFO_IDH_MocA-like_dom"/>
</dbReference>
<keyword evidence="3" id="KW-0520">NAD</keyword>
<dbReference type="InterPro" id="IPR036291">
    <property type="entry name" value="NAD(P)-bd_dom_sf"/>
</dbReference>
<feature type="domain" description="GFO/IDH/MocA-like oxidoreductase" evidence="5">
    <location>
        <begin position="152"/>
        <end position="269"/>
    </location>
</feature>
<keyword evidence="2" id="KW-0560">Oxidoreductase</keyword>
<accession>A0A839EC88</accession>
<dbReference type="GO" id="GO:0000166">
    <property type="term" value="F:nucleotide binding"/>
    <property type="evidence" value="ECO:0007669"/>
    <property type="project" value="InterPro"/>
</dbReference>
<dbReference type="Proteomes" id="UP000585905">
    <property type="component" value="Unassembled WGS sequence"/>
</dbReference>
<evidence type="ECO:0000259" key="5">
    <source>
        <dbReference type="Pfam" id="PF22725"/>
    </source>
</evidence>
<dbReference type="RefSeq" id="WP_182489774.1">
    <property type="nucleotide sequence ID" value="NZ_BAAAOV010000009.1"/>
</dbReference>
<dbReference type="SUPFAM" id="SSF55347">
    <property type="entry name" value="Glyceraldehyde-3-phosphate dehydrogenase-like, C-terminal domain"/>
    <property type="match status" value="1"/>
</dbReference>
<evidence type="ECO:0000313" key="6">
    <source>
        <dbReference type="EMBL" id="MBA8846945.1"/>
    </source>
</evidence>
<dbReference type="PANTHER" id="PTHR43708:SF5">
    <property type="entry name" value="CONSERVED EXPRESSED OXIDOREDUCTASE (EUROFUNG)-RELATED"/>
    <property type="match status" value="1"/>
</dbReference>
<dbReference type="SUPFAM" id="SSF51735">
    <property type="entry name" value="NAD(P)-binding Rossmann-fold domains"/>
    <property type="match status" value="1"/>
</dbReference>
<gene>
    <name evidence="6" type="ORF">FHX53_000509</name>
</gene>
<name>A0A839EC88_9MICO</name>
<evidence type="ECO:0000259" key="4">
    <source>
        <dbReference type="Pfam" id="PF01408"/>
    </source>
</evidence>